<dbReference type="AlphaFoldDB" id="L9ZZQ3"/>
<dbReference type="OrthoDB" id="191980at2157"/>
<dbReference type="STRING" id="1230458.C484_10276"/>
<proteinExistence type="predicted"/>
<sequence>MTISVRSVDQYVLDMELRMPFHFGNTTLTELPHLFVRIEGGDDLDGQEGIAAEGLSPLWFLKEPGVTFADGLDQMLEVIDKAAANAAEIEADTVFDFWLALYERQCEWATMTDHPPLLWSFGVSLVERAVIDAFCRERETTFHQAVCENALGIKLGEIYSALTGTEPADHLPDEPQRTTAIRHTVGFTDPLTEADLDAESRLDDGLPQTLRQYIEQQGVSYFKIKLGGDVERDADRLTRLADELEELEEYAVTLDANEQYGDADSFRTDWERLTDEPGIDPLLERLRYIEQPLARGDALTDATRETLAEWDDRPPMIIDESDGELRSLGRALECGYVGTSHKNCKGVFKGLANACLIEHRRREDPDGEYVISGEDLSTVGPVSLPQDLAVMATMGKRHVERNGHHYFCGMAMLPTDLQDDLLATHGDLYREHDQGFPTLDIDDGQTELESVVDASFGYGAALNLDIEQFTPRVEWEFSPSSD</sequence>
<dbReference type="PATRIC" id="fig|1230458.4.peg.2071"/>
<protein>
    <submittedName>
        <fullName evidence="2">Uncharacterized protein</fullName>
    </submittedName>
</protein>
<organism evidence="2 3">
    <name type="scientific">Natrialba taiwanensis DSM 12281</name>
    <dbReference type="NCBI Taxonomy" id="1230458"/>
    <lineage>
        <taxon>Archaea</taxon>
        <taxon>Methanobacteriati</taxon>
        <taxon>Methanobacteriota</taxon>
        <taxon>Stenosarchaea group</taxon>
        <taxon>Halobacteria</taxon>
        <taxon>Halobacteriales</taxon>
        <taxon>Natrialbaceae</taxon>
        <taxon>Natrialba</taxon>
    </lineage>
</organism>
<dbReference type="InterPro" id="IPR036849">
    <property type="entry name" value="Enolase-like_C_sf"/>
</dbReference>
<feature type="coiled-coil region" evidence="1">
    <location>
        <begin position="230"/>
        <end position="257"/>
    </location>
</feature>
<dbReference type="EMBL" id="AOIL01000035">
    <property type="protein sequence ID" value="ELY91541.1"/>
    <property type="molecule type" value="Genomic_DNA"/>
</dbReference>
<comment type="caution">
    <text evidence="2">The sequence shown here is derived from an EMBL/GenBank/DDBJ whole genome shotgun (WGS) entry which is preliminary data.</text>
</comment>
<evidence type="ECO:0000313" key="3">
    <source>
        <dbReference type="Proteomes" id="UP000011648"/>
    </source>
</evidence>
<accession>L9ZZQ3</accession>
<name>L9ZZQ3_9EURY</name>
<dbReference type="RefSeq" id="WP_006825807.1">
    <property type="nucleotide sequence ID" value="NZ_AOIL01000035.1"/>
</dbReference>
<evidence type="ECO:0000313" key="2">
    <source>
        <dbReference type="EMBL" id="ELY91541.1"/>
    </source>
</evidence>
<dbReference type="SUPFAM" id="SSF51604">
    <property type="entry name" value="Enolase C-terminal domain-like"/>
    <property type="match status" value="1"/>
</dbReference>
<keyword evidence="1" id="KW-0175">Coiled coil</keyword>
<dbReference type="Proteomes" id="UP000011648">
    <property type="component" value="Unassembled WGS sequence"/>
</dbReference>
<keyword evidence="3" id="KW-1185">Reference proteome</keyword>
<gene>
    <name evidence="2" type="ORF">C484_10276</name>
</gene>
<reference evidence="2 3" key="1">
    <citation type="journal article" date="2014" name="PLoS Genet.">
        <title>Phylogenetically driven sequencing of extremely halophilic archaea reveals strategies for static and dynamic osmo-response.</title>
        <authorList>
            <person name="Becker E.A."/>
            <person name="Seitzer P.M."/>
            <person name="Tritt A."/>
            <person name="Larsen D."/>
            <person name="Krusor M."/>
            <person name="Yao A.I."/>
            <person name="Wu D."/>
            <person name="Madern D."/>
            <person name="Eisen J.A."/>
            <person name="Darling A.E."/>
            <person name="Facciotti M.T."/>
        </authorList>
    </citation>
    <scope>NUCLEOTIDE SEQUENCE [LARGE SCALE GENOMIC DNA]</scope>
    <source>
        <strain evidence="2 3">DSM 12281</strain>
    </source>
</reference>
<dbReference type="Gene3D" id="3.20.20.120">
    <property type="entry name" value="Enolase-like C-terminal domain"/>
    <property type="match status" value="1"/>
</dbReference>
<evidence type="ECO:0000256" key="1">
    <source>
        <dbReference type="SAM" id="Coils"/>
    </source>
</evidence>